<dbReference type="InterPro" id="IPR011989">
    <property type="entry name" value="ARM-like"/>
</dbReference>
<comment type="similarity">
    <text evidence="1">Belongs to the Tango6 family.</text>
</comment>
<gene>
    <name evidence="5" type="ORF">PMACD_LOCUS1072</name>
</gene>
<feature type="domain" description="RNA polymerase II assembly factor Rtp1 C-terminal" evidence="2">
    <location>
        <begin position="626"/>
        <end position="744"/>
    </location>
</feature>
<dbReference type="Pfam" id="PF10363">
    <property type="entry name" value="RTP1_C1"/>
    <property type="match status" value="1"/>
</dbReference>
<proteinExistence type="inferred from homology"/>
<dbReference type="Proteomes" id="UP000663880">
    <property type="component" value="Unassembled WGS sequence"/>
</dbReference>
<dbReference type="Gene3D" id="1.25.10.10">
    <property type="entry name" value="Leucine-rich Repeat Variant"/>
    <property type="match status" value="1"/>
</dbReference>
<accession>A0A821LX50</accession>
<evidence type="ECO:0000313" key="5">
    <source>
        <dbReference type="EMBL" id="CAF4757120.1"/>
    </source>
</evidence>
<dbReference type="Pfam" id="PF23565">
    <property type="entry name" value="ARM_TANGO6"/>
    <property type="match status" value="1"/>
</dbReference>
<dbReference type="InterPro" id="IPR039600">
    <property type="entry name" value="TANGO6/Rtp1"/>
</dbReference>
<evidence type="ECO:0000259" key="4">
    <source>
        <dbReference type="Pfam" id="PF25267"/>
    </source>
</evidence>
<dbReference type="GO" id="GO:0009306">
    <property type="term" value="P:protein secretion"/>
    <property type="evidence" value="ECO:0007669"/>
    <property type="project" value="TreeGrafter"/>
</dbReference>
<dbReference type="InterPro" id="IPR057347">
    <property type="entry name" value="TANGO6_N"/>
</dbReference>
<evidence type="ECO:0000259" key="3">
    <source>
        <dbReference type="Pfam" id="PF23565"/>
    </source>
</evidence>
<reference evidence="5" key="1">
    <citation type="submission" date="2021-02" db="EMBL/GenBank/DDBJ databases">
        <authorList>
            <person name="Steward A R."/>
        </authorList>
    </citation>
    <scope>NUCLEOTIDE SEQUENCE</scope>
</reference>
<protein>
    <submittedName>
        <fullName evidence="5">Uncharacterized protein</fullName>
    </submittedName>
</protein>
<evidence type="ECO:0000259" key="2">
    <source>
        <dbReference type="Pfam" id="PF10363"/>
    </source>
</evidence>
<dbReference type="InterPro" id="IPR057407">
    <property type="entry name" value="HEAT_TANGO6"/>
</dbReference>
<dbReference type="PANTHER" id="PTHR20959:SF1">
    <property type="entry name" value="TRANSPORT AND GOLGI ORGANIZATION PROTEIN 6 HOMOLOG"/>
    <property type="match status" value="1"/>
</dbReference>
<dbReference type="SUPFAM" id="SSF48371">
    <property type="entry name" value="ARM repeat"/>
    <property type="match status" value="1"/>
</dbReference>
<evidence type="ECO:0000313" key="6">
    <source>
        <dbReference type="Proteomes" id="UP000663880"/>
    </source>
</evidence>
<dbReference type="InterPro" id="IPR019451">
    <property type="entry name" value="Rtp1_C1"/>
</dbReference>
<feature type="domain" description="TANGO6 HEAT repeat" evidence="3">
    <location>
        <begin position="241"/>
        <end position="432"/>
    </location>
</feature>
<evidence type="ECO:0000256" key="1">
    <source>
        <dbReference type="ARBA" id="ARBA00005724"/>
    </source>
</evidence>
<name>A0A821LX50_9NEOP</name>
<dbReference type="OrthoDB" id="39591at2759"/>
<dbReference type="AlphaFoldDB" id="A0A821LX50"/>
<dbReference type="Pfam" id="PF25267">
    <property type="entry name" value="TANGO6_N"/>
    <property type="match status" value="1"/>
</dbReference>
<dbReference type="PANTHER" id="PTHR20959">
    <property type="entry name" value="TRANSPORT AND GOLGI ORGANIZATION PROTEIN 6 FAMILY MEMBER"/>
    <property type="match status" value="1"/>
</dbReference>
<sequence>MSNVNELCKRIDSSLRIGDDDDYFTLLKEIIQNESDVKCNNTHFDSINGFIQNIIEEVNELMNVINNTANILISVKNQKILRTCYQVVINVGISNCLIPGLGLRLRLNKSGKFLPQLQLTDEEKYKILVQCTDFLHKSYQVPILKNIILTFHLSDYLAALIQLAFAPLKKPGVYENFVMTDEKYIILNTERKIYIEIYEYLVKNCFQPLLMKELLVLQNVKEVNPPLFVKRTVAKEMSRRLISPGGLLSLIRCFIESHNIDTGVEWTKIDMICKIICNKHGNVTESEYLKNICNQLKQIFSLNNAHYLTTAASCLVSLFGRYQENDDVNCLLKDILQPFDYESIISQPCDPGTIVLTSQEVDQKILILHACVCSTKSDVPFRILSINLNLLLALFMKCSSNNLKIKLNGIILKILEKIDKEEVYQTVKEVIYDKPRPLHLNVEEYNMGLILKCAIDVNIPMEEKISLLMDLFKNSESKKVTEHLFTSFLQLLIDLLQSKRNQSLLMLEKDPILLTEQHEKYAGLLLLLSEASSTQKASKILKSNPSIAIDFVENLLIIDKESDECVTIALVLLNSVLTHSNEEFGHRLMHLIPTLEKLSMRNDDNSILCRELLSSIKSFPKSNSAYDKALSNVFDELLPVRAHGIMELRKLIDAGDTETISKRHYLFCLFQEHLKDLDSYVYLSAINGIASLATHCTEDVLGVLCKEFLQVSTENIEISENNKAELRMKIGDIVVKVTKRLGELSIIHKTILLNTFLCGCRDEDPLIRASALSNLAEIALVLHYRVGTIIYEILICIWSIIESDDAIECRRAAVMVISSLLKGLGRDTLIELKDNLLPIYRGLNNIYKNENEDSIVRLHSQIALEELNDIVKEFLFAQIPMQRDMRIGELNEITFK</sequence>
<feature type="domain" description="TANGO6 N-terminal" evidence="4">
    <location>
        <begin position="73"/>
        <end position="221"/>
    </location>
</feature>
<organism evidence="5 6">
    <name type="scientific">Pieris macdunnoughi</name>
    <dbReference type="NCBI Taxonomy" id="345717"/>
    <lineage>
        <taxon>Eukaryota</taxon>
        <taxon>Metazoa</taxon>
        <taxon>Ecdysozoa</taxon>
        <taxon>Arthropoda</taxon>
        <taxon>Hexapoda</taxon>
        <taxon>Insecta</taxon>
        <taxon>Pterygota</taxon>
        <taxon>Neoptera</taxon>
        <taxon>Endopterygota</taxon>
        <taxon>Lepidoptera</taxon>
        <taxon>Glossata</taxon>
        <taxon>Ditrysia</taxon>
        <taxon>Papilionoidea</taxon>
        <taxon>Pieridae</taxon>
        <taxon>Pierinae</taxon>
        <taxon>Pieris</taxon>
    </lineage>
</organism>
<dbReference type="InterPro" id="IPR016024">
    <property type="entry name" value="ARM-type_fold"/>
</dbReference>
<dbReference type="EMBL" id="CAJOBZ010000002">
    <property type="protein sequence ID" value="CAF4757120.1"/>
    <property type="molecule type" value="Genomic_DNA"/>
</dbReference>
<comment type="caution">
    <text evidence="5">The sequence shown here is derived from an EMBL/GenBank/DDBJ whole genome shotgun (WGS) entry which is preliminary data.</text>
</comment>
<keyword evidence="6" id="KW-1185">Reference proteome</keyword>